<feature type="transmembrane region" description="Helical" evidence="2">
    <location>
        <begin position="12"/>
        <end position="33"/>
    </location>
</feature>
<sequence>MDNDSANALAGGFVIFFALLYIAIIVGVGFLYARLVGKTGYPWPWMFILLVPGANLVFMLIFVLKEWPIQEELAATRRALAEATGSPFPPGRVPGIYPGSPSLAATITAAQGGGFGSGYDGGGFGSYGYAGPGQTAQPYGGSSYDAQPYAAPGFGTPGPSEPQPGGFGSVTKPGDDQQNPEPGTASDNPYGPKS</sequence>
<dbReference type="Proteomes" id="UP000602087">
    <property type="component" value="Unassembled WGS sequence"/>
</dbReference>
<accession>A0A934I9T9</accession>
<dbReference type="AlphaFoldDB" id="A0A934I9T9"/>
<comment type="caution">
    <text evidence="3">The sequence shown here is derived from an EMBL/GenBank/DDBJ whole genome shotgun (WGS) entry which is preliminary data.</text>
</comment>
<feature type="transmembrane region" description="Helical" evidence="2">
    <location>
        <begin position="45"/>
        <end position="64"/>
    </location>
</feature>
<keyword evidence="2" id="KW-0812">Transmembrane</keyword>
<evidence type="ECO:0000313" key="3">
    <source>
        <dbReference type="EMBL" id="MBI9115712.1"/>
    </source>
</evidence>
<evidence type="ECO:0000313" key="4">
    <source>
        <dbReference type="Proteomes" id="UP000602087"/>
    </source>
</evidence>
<feature type="region of interest" description="Disordered" evidence="1">
    <location>
        <begin position="138"/>
        <end position="194"/>
    </location>
</feature>
<keyword evidence="2" id="KW-0472">Membrane</keyword>
<dbReference type="RefSeq" id="WP_198734271.1">
    <property type="nucleotide sequence ID" value="NZ_JAEINH010000009.1"/>
</dbReference>
<organism evidence="3 4">
    <name type="scientific">Sanguibacter suaedae</name>
    <dbReference type="NCBI Taxonomy" id="2795737"/>
    <lineage>
        <taxon>Bacteria</taxon>
        <taxon>Bacillati</taxon>
        <taxon>Actinomycetota</taxon>
        <taxon>Actinomycetes</taxon>
        <taxon>Micrococcales</taxon>
        <taxon>Sanguibacteraceae</taxon>
        <taxon>Sanguibacter</taxon>
    </lineage>
</organism>
<reference evidence="3" key="1">
    <citation type="submission" date="2020-12" db="EMBL/GenBank/DDBJ databases">
        <title>Sanguibacter suaedae sp. nov., isolated from Suaeda aralocaspica.</title>
        <authorList>
            <person name="Ma Q."/>
        </authorList>
    </citation>
    <scope>NUCLEOTIDE SEQUENCE</scope>
    <source>
        <strain evidence="3">YZGR15</strain>
    </source>
</reference>
<feature type="compositionally biased region" description="Polar residues" evidence="1">
    <location>
        <begin position="176"/>
        <end position="187"/>
    </location>
</feature>
<proteinExistence type="predicted"/>
<gene>
    <name evidence="3" type="ORF">JAV76_11870</name>
</gene>
<keyword evidence="4" id="KW-1185">Reference proteome</keyword>
<keyword evidence="2" id="KW-1133">Transmembrane helix</keyword>
<protein>
    <submittedName>
        <fullName evidence="3">Uncharacterized protein</fullName>
    </submittedName>
</protein>
<name>A0A934I9T9_9MICO</name>
<evidence type="ECO:0000256" key="1">
    <source>
        <dbReference type="SAM" id="MobiDB-lite"/>
    </source>
</evidence>
<dbReference type="EMBL" id="JAEINH010000009">
    <property type="protein sequence ID" value="MBI9115712.1"/>
    <property type="molecule type" value="Genomic_DNA"/>
</dbReference>
<evidence type="ECO:0000256" key="2">
    <source>
        <dbReference type="SAM" id="Phobius"/>
    </source>
</evidence>